<dbReference type="EMBL" id="ADBJ01000022">
    <property type="protein sequence ID" value="EFA81945.1"/>
    <property type="molecule type" value="Genomic_DNA"/>
</dbReference>
<dbReference type="InParanoid" id="D3B9N3"/>
<evidence type="ECO:0000313" key="2">
    <source>
        <dbReference type="Proteomes" id="UP000001396"/>
    </source>
</evidence>
<comment type="caution">
    <text evidence="1">The sequence shown here is derived from an EMBL/GenBank/DDBJ whole genome shotgun (WGS) entry which is preliminary data.</text>
</comment>
<dbReference type="GeneID" id="31360665"/>
<accession>D3B9N3</accession>
<sequence length="87" mass="10301">MEINQFLNYHNCVNQNNLISNYNFNFYSPSLLVCPTSLNNQVTVKRRRGRPPKEEKKHRTCARCGTSDTSEWRKPNNEFLCYIKITD</sequence>
<gene>
    <name evidence="1" type="ORF">PPL_05179</name>
</gene>
<dbReference type="RefSeq" id="XP_020434062.1">
    <property type="nucleotide sequence ID" value="XM_020576073.1"/>
</dbReference>
<organism evidence="1 2">
    <name type="scientific">Heterostelium pallidum (strain ATCC 26659 / Pp 5 / PN500)</name>
    <name type="common">Cellular slime mold</name>
    <name type="synonym">Polysphondylium pallidum</name>
    <dbReference type="NCBI Taxonomy" id="670386"/>
    <lineage>
        <taxon>Eukaryota</taxon>
        <taxon>Amoebozoa</taxon>
        <taxon>Evosea</taxon>
        <taxon>Eumycetozoa</taxon>
        <taxon>Dictyostelia</taxon>
        <taxon>Acytosteliales</taxon>
        <taxon>Acytosteliaceae</taxon>
        <taxon>Heterostelium</taxon>
    </lineage>
</organism>
<protein>
    <recommendedName>
        <fullName evidence="3">GATA-type domain-containing protein</fullName>
    </recommendedName>
</protein>
<reference evidence="1 2" key="1">
    <citation type="journal article" date="2011" name="Genome Res.">
        <title>Phylogeny-wide analysis of social amoeba genomes highlights ancient origins for complex intercellular communication.</title>
        <authorList>
            <person name="Heidel A.J."/>
            <person name="Lawal H.M."/>
            <person name="Felder M."/>
            <person name="Schilde C."/>
            <person name="Helps N.R."/>
            <person name="Tunggal B."/>
            <person name="Rivero F."/>
            <person name="John U."/>
            <person name="Schleicher M."/>
            <person name="Eichinger L."/>
            <person name="Platzer M."/>
            <person name="Noegel A.A."/>
            <person name="Schaap P."/>
            <person name="Gloeckner G."/>
        </authorList>
    </citation>
    <scope>NUCLEOTIDE SEQUENCE [LARGE SCALE GENOMIC DNA]</scope>
    <source>
        <strain evidence="2">ATCC 26659 / Pp 5 / PN500</strain>
    </source>
</reference>
<dbReference type="AlphaFoldDB" id="D3B9N3"/>
<proteinExistence type="predicted"/>
<evidence type="ECO:0008006" key="3">
    <source>
        <dbReference type="Google" id="ProtNLM"/>
    </source>
</evidence>
<keyword evidence="2" id="KW-1185">Reference proteome</keyword>
<name>D3B9N3_HETP5</name>
<evidence type="ECO:0000313" key="1">
    <source>
        <dbReference type="EMBL" id="EFA81945.1"/>
    </source>
</evidence>
<dbReference type="Proteomes" id="UP000001396">
    <property type="component" value="Unassembled WGS sequence"/>
</dbReference>